<evidence type="ECO:0000313" key="1">
    <source>
        <dbReference type="EMBL" id="WOZ57573.1"/>
    </source>
</evidence>
<dbReference type="EMBL" id="OR575930">
    <property type="protein sequence ID" value="WOZ57573.1"/>
    <property type="molecule type" value="Genomic_DNA"/>
</dbReference>
<protein>
    <submittedName>
        <fullName evidence="1">Uncharacterized protein</fullName>
    </submittedName>
</protein>
<sequence>MTNKFQAKPFKSIEIIGRRWFQRSYGNTYNTVVITIGTDNGYEEHELPIEYGYGDYYLQRAMVWLGENGWLNITRNSNGSYDTPLYSDREALQIHTSVQDVQRKKDL</sequence>
<keyword evidence="2" id="KW-1185">Reference proteome</keyword>
<reference evidence="2" key="1">
    <citation type="submission" date="2024-05" db="EMBL/GenBank/DDBJ databases">
        <authorList>
            <person name="Tikunov A.Y."/>
            <person name="Morozova V.V."/>
            <person name="Kozlova Y.N."/>
            <person name="Tikunova N.V."/>
            <person name="Babkin I.V."/>
        </authorList>
    </citation>
    <scope>NUCLEOTIDE SEQUENCE [LARGE SCALE GENOMIC DNA]</scope>
</reference>
<organism evidence="1 2">
    <name type="scientific">Pseudomonas phage vB_PseuGesM_254</name>
    <dbReference type="NCBI Taxonomy" id="3092638"/>
    <lineage>
        <taxon>Viruses</taxon>
        <taxon>Duplodnaviria</taxon>
        <taxon>Heunggongvirae</taxon>
        <taxon>Uroviricota</taxon>
        <taxon>Caudoviricetes</taxon>
        <taxon>Vandenendeviridae</taxon>
        <taxon>Chemalvirus</taxon>
        <taxon>Chemalvirus PseuGes254</taxon>
    </lineage>
</organism>
<evidence type="ECO:0000313" key="2">
    <source>
        <dbReference type="Proteomes" id="UP001305174"/>
    </source>
</evidence>
<proteinExistence type="predicted"/>
<accession>A0AAX4G6P3</accession>
<dbReference type="Proteomes" id="UP001305174">
    <property type="component" value="Segment"/>
</dbReference>
<name>A0AAX4G6P3_9CAUD</name>